<reference evidence="1 2" key="1">
    <citation type="journal article" date="2008" name="J. Bacteriol.">
        <title>Complete genome sequence of the mosquitocidal bacterium Bacillus sphaericus C3-41 and comparison with those of closely related Bacillus species.</title>
        <authorList>
            <person name="Hu X."/>
            <person name="Fan W."/>
            <person name="Han B."/>
            <person name="Liu H."/>
            <person name="Zheng D."/>
            <person name="Li Q."/>
            <person name="Dong W."/>
            <person name="Yan J."/>
            <person name="Gao M."/>
            <person name="Berry C."/>
            <person name="Yuan Z."/>
        </authorList>
    </citation>
    <scope>NUCLEOTIDE SEQUENCE [LARGE SCALE GENOMIC DNA]</scope>
    <source>
        <strain evidence="1 2">C3-41</strain>
    </source>
</reference>
<proteinExistence type="predicted"/>
<name>B1HMN9_LYSSC</name>
<evidence type="ECO:0000313" key="2">
    <source>
        <dbReference type="Proteomes" id="UP000002164"/>
    </source>
</evidence>
<dbReference type="EnsemblBacteria" id="ACA40405">
    <property type="protein sequence ID" value="ACA40405"/>
    <property type="gene ID" value="Bsph_2874"/>
</dbReference>
<dbReference type="Proteomes" id="UP000002164">
    <property type="component" value="Chromosome"/>
</dbReference>
<organism evidence="1 2">
    <name type="scientific">Lysinibacillus sphaericus (strain C3-41)</name>
    <dbReference type="NCBI Taxonomy" id="444177"/>
    <lineage>
        <taxon>Bacteria</taxon>
        <taxon>Bacillati</taxon>
        <taxon>Bacillota</taxon>
        <taxon>Bacilli</taxon>
        <taxon>Bacillales</taxon>
        <taxon>Bacillaceae</taxon>
        <taxon>Lysinibacillus</taxon>
    </lineage>
</organism>
<protein>
    <submittedName>
        <fullName evidence="1">Uncharacterized protein</fullName>
    </submittedName>
</protein>
<dbReference type="EMBL" id="CP000817">
    <property type="protein sequence ID" value="ACA40405.1"/>
    <property type="molecule type" value="Genomic_DNA"/>
</dbReference>
<dbReference type="AlphaFoldDB" id="B1HMN9"/>
<dbReference type="KEGG" id="lsp:Bsph_2874"/>
<dbReference type="HOGENOM" id="CLU_3100505_0_0_9"/>
<gene>
    <name evidence="1" type="ordered locus">Bsph_2874</name>
</gene>
<sequence length="51" mass="5957">MVDTSGNSSRQHLAESGKIRVFLKTEGKLDIYAKTYYRDLNSYEFNRRAIL</sequence>
<evidence type="ECO:0000313" key="1">
    <source>
        <dbReference type="EMBL" id="ACA40405.1"/>
    </source>
</evidence>
<accession>B1HMN9</accession>